<feature type="domain" description="Serine aminopeptidase S33" evidence="1">
    <location>
        <begin position="26"/>
        <end position="67"/>
    </location>
</feature>
<evidence type="ECO:0000313" key="2">
    <source>
        <dbReference type="EMBL" id="SVA67151.1"/>
    </source>
</evidence>
<protein>
    <recommendedName>
        <fullName evidence="1">Serine aminopeptidase S33 domain-containing protein</fullName>
    </recommendedName>
</protein>
<dbReference type="InterPro" id="IPR029058">
    <property type="entry name" value="AB_hydrolase_fold"/>
</dbReference>
<dbReference type="EMBL" id="UINC01016056">
    <property type="protein sequence ID" value="SVA67151.1"/>
    <property type="molecule type" value="Genomic_DNA"/>
</dbReference>
<evidence type="ECO:0000259" key="1">
    <source>
        <dbReference type="Pfam" id="PF12146"/>
    </source>
</evidence>
<feature type="non-terminal residue" evidence="2">
    <location>
        <position position="70"/>
    </location>
</feature>
<dbReference type="Gene3D" id="3.40.50.1820">
    <property type="entry name" value="alpha/beta hydrolase"/>
    <property type="match status" value="1"/>
</dbReference>
<dbReference type="InterPro" id="IPR022742">
    <property type="entry name" value="Hydrolase_4"/>
</dbReference>
<proteinExistence type="predicted"/>
<organism evidence="2">
    <name type="scientific">marine metagenome</name>
    <dbReference type="NCBI Taxonomy" id="408172"/>
    <lineage>
        <taxon>unclassified sequences</taxon>
        <taxon>metagenomes</taxon>
        <taxon>ecological metagenomes</taxon>
    </lineage>
</organism>
<dbReference type="SUPFAM" id="SSF53474">
    <property type="entry name" value="alpha/beta-Hydrolases"/>
    <property type="match status" value="1"/>
</dbReference>
<dbReference type="AlphaFoldDB" id="A0A381XRX4"/>
<name>A0A381XRX4_9ZZZZ</name>
<accession>A0A381XRX4</accession>
<gene>
    <name evidence="2" type="ORF">METZ01_LOCUS120005</name>
</gene>
<sequence length="70" mass="7874">MEIIPLGKHSGLNLDFELHKSISSKVLGVIQISHGMAEHTGRYSYLIEFLNKNGFHVLIQNHRGHGARLL</sequence>
<reference evidence="2" key="1">
    <citation type="submission" date="2018-05" db="EMBL/GenBank/DDBJ databases">
        <authorList>
            <person name="Lanie J.A."/>
            <person name="Ng W.-L."/>
            <person name="Kazmierczak K.M."/>
            <person name="Andrzejewski T.M."/>
            <person name="Davidsen T.M."/>
            <person name="Wayne K.J."/>
            <person name="Tettelin H."/>
            <person name="Glass J.I."/>
            <person name="Rusch D."/>
            <person name="Podicherti R."/>
            <person name="Tsui H.-C.T."/>
            <person name="Winkler M.E."/>
        </authorList>
    </citation>
    <scope>NUCLEOTIDE SEQUENCE</scope>
</reference>
<dbReference type="Pfam" id="PF12146">
    <property type="entry name" value="Hydrolase_4"/>
    <property type="match status" value="1"/>
</dbReference>